<reference evidence="3" key="2">
    <citation type="submission" date="2023-07" db="EMBL/GenBank/DDBJ databases">
        <authorList>
            <person name="Jung D.-H."/>
        </authorList>
    </citation>
    <scope>NUCLEOTIDE SEQUENCE [LARGE SCALE GENOMIC DNA]</scope>
    <source>
        <strain evidence="3">JA-25</strain>
    </source>
</reference>
<dbReference type="Proteomes" id="UP000606008">
    <property type="component" value="Unassembled WGS sequence"/>
</dbReference>
<dbReference type="PROSITE" id="PS51257">
    <property type="entry name" value="PROKAR_LIPOPROTEIN"/>
    <property type="match status" value="1"/>
</dbReference>
<evidence type="ECO:0008006" key="4">
    <source>
        <dbReference type="Google" id="ProtNLM"/>
    </source>
</evidence>
<feature type="signal peptide" evidence="1">
    <location>
        <begin position="1"/>
        <end position="21"/>
    </location>
</feature>
<evidence type="ECO:0000313" key="3">
    <source>
        <dbReference type="Proteomes" id="UP000606008"/>
    </source>
</evidence>
<dbReference type="RefSeq" id="WP_166694099.1">
    <property type="nucleotide sequence ID" value="NZ_WAEL01000013.1"/>
</dbReference>
<proteinExistence type="predicted"/>
<evidence type="ECO:0000256" key="1">
    <source>
        <dbReference type="SAM" id="SignalP"/>
    </source>
</evidence>
<organism evidence="2 3">
    <name type="scientific">Fibrivirga algicola</name>
    <dbReference type="NCBI Taxonomy" id="2950420"/>
    <lineage>
        <taxon>Bacteria</taxon>
        <taxon>Pseudomonadati</taxon>
        <taxon>Bacteroidota</taxon>
        <taxon>Cytophagia</taxon>
        <taxon>Cytophagales</taxon>
        <taxon>Spirosomataceae</taxon>
        <taxon>Fibrivirga</taxon>
    </lineage>
</organism>
<feature type="chain" id="PRO_5046639192" description="Lipoprotein" evidence="1">
    <location>
        <begin position="22"/>
        <end position="119"/>
    </location>
</feature>
<sequence length="119" mass="13136">MKPVVSTCLAASMLYLTIGCASFPQYRPIERTPSAGTPADSTGVTVFLLERDLPSAMERIGTITIHTFGSIYSVHQQVEDELQKTGRLKGANGAIRIQHGTYDHDKDGLVTYLLFRYTK</sequence>
<comment type="caution">
    <text evidence="2">The sequence shown here is derived from an EMBL/GenBank/DDBJ whole genome shotgun (WGS) entry which is preliminary data.</text>
</comment>
<protein>
    <recommendedName>
        <fullName evidence="4">Lipoprotein</fullName>
    </recommendedName>
</protein>
<keyword evidence="3" id="KW-1185">Reference proteome</keyword>
<evidence type="ECO:0000313" key="2">
    <source>
        <dbReference type="EMBL" id="NID13573.1"/>
    </source>
</evidence>
<name>A0ABX0QS36_9BACT</name>
<gene>
    <name evidence="2" type="ORF">F7231_25625</name>
</gene>
<keyword evidence="1" id="KW-0732">Signal</keyword>
<accession>A0ABX0QS36</accession>
<reference evidence="3" key="1">
    <citation type="submission" date="2019-09" db="EMBL/GenBank/DDBJ databases">
        <authorList>
            <person name="Jung D.-H."/>
        </authorList>
    </citation>
    <scope>NUCLEOTIDE SEQUENCE [LARGE SCALE GENOMIC DNA]</scope>
    <source>
        <strain evidence="3">JA-25</strain>
    </source>
</reference>
<dbReference type="EMBL" id="WAEL01000013">
    <property type="protein sequence ID" value="NID13573.1"/>
    <property type="molecule type" value="Genomic_DNA"/>
</dbReference>